<dbReference type="Gene3D" id="2.40.50.140">
    <property type="entry name" value="Nucleic acid-binding proteins"/>
    <property type="match status" value="1"/>
</dbReference>
<accession>A0A4Y9L2M4</accession>
<keyword evidence="3" id="KW-1185">Reference proteome</keyword>
<evidence type="ECO:0000259" key="1">
    <source>
        <dbReference type="Pfam" id="PF00313"/>
    </source>
</evidence>
<protein>
    <recommendedName>
        <fullName evidence="1">CSD domain-containing protein</fullName>
    </recommendedName>
</protein>
<comment type="caution">
    <text evidence="2">The sequence shown here is derived from an EMBL/GenBank/DDBJ whole genome shotgun (WGS) entry which is preliminary data.</text>
</comment>
<dbReference type="Proteomes" id="UP000297966">
    <property type="component" value="Unassembled WGS sequence"/>
</dbReference>
<proteinExistence type="predicted"/>
<dbReference type="Pfam" id="PF00313">
    <property type="entry name" value="CSD"/>
    <property type="match status" value="1"/>
</dbReference>
<name>A0A4Y9L2M4_9BRAD</name>
<dbReference type="OrthoDB" id="9808963at2"/>
<evidence type="ECO:0000313" key="2">
    <source>
        <dbReference type="EMBL" id="TFV36474.1"/>
    </source>
</evidence>
<gene>
    <name evidence="2" type="ORF">E4K65_45255</name>
</gene>
<dbReference type="SUPFAM" id="SSF50249">
    <property type="entry name" value="Nucleic acid-binding proteins"/>
    <property type="match status" value="1"/>
</dbReference>
<dbReference type="AlphaFoldDB" id="A0A4Y9L2M4"/>
<dbReference type="EMBL" id="SPQT01000066">
    <property type="protein sequence ID" value="TFV36474.1"/>
    <property type="molecule type" value="Genomic_DNA"/>
</dbReference>
<evidence type="ECO:0000313" key="3">
    <source>
        <dbReference type="Proteomes" id="UP000297966"/>
    </source>
</evidence>
<reference evidence="2 3" key="1">
    <citation type="submission" date="2019-03" db="EMBL/GenBank/DDBJ databases">
        <title>Bradyrhizobium diversity isolated from nodules of Chamaecrista fasciculata.</title>
        <authorList>
            <person name="Klepa M.S."/>
            <person name="Urquiaga M.O."/>
            <person name="Hungria M."/>
            <person name="Delamuta J.R."/>
        </authorList>
    </citation>
    <scope>NUCLEOTIDE SEQUENCE [LARGE SCALE GENOMIC DNA]</scope>
    <source>
        <strain evidence="2 3">CNPSo 3448</strain>
    </source>
</reference>
<dbReference type="InterPro" id="IPR012340">
    <property type="entry name" value="NA-bd_OB-fold"/>
</dbReference>
<dbReference type="GO" id="GO:0003676">
    <property type="term" value="F:nucleic acid binding"/>
    <property type="evidence" value="ECO:0007669"/>
    <property type="project" value="InterPro"/>
</dbReference>
<sequence length="104" mass="11727">MPEAATLFDQINTKAPENFRRFGMREDNAITERLPRFAGSVEVTKERFTFVRSGSYPESIFAHHSAIAPAVLDQLEVGSDVNFRVRFNRAGPVAIDMQLGRQID</sequence>
<organism evidence="2 3">
    <name type="scientific">Bradyrhizobium niftali</name>
    <dbReference type="NCBI Taxonomy" id="2560055"/>
    <lineage>
        <taxon>Bacteria</taxon>
        <taxon>Pseudomonadati</taxon>
        <taxon>Pseudomonadota</taxon>
        <taxon>Alphaproteobacteria</taxon>
        <taxon>Hyphomicrobiales</taxon>
        <taxon>Nitrobacteraceae</taxon>
        <taxon>Bradyrhizobium</taxon>
    </lineage>
</organism>
<dbReference type="InterPro" id="IPR002059">
    <property type="entry name" value="CSP_DNA-bd"/>
</dbReference>
<feature type="domain" description="CSD" evidence="1">
    <location>
        <begin position="39"/>
        <end position="97"/>
    </location>
</feature>